<keyword evidence="3" id="KW-1185">Reference proteome</keyword>
<dbReference type="RefSeq" id="WP_253645469.1">
    <property type="nucleotide sequence ID" value="NZ_JAMTCI010000001.1"/>
</dbReference>
<evidence type="ECO:0000256" key="1">
    <source>
        <dbReference type="SAM" id="Phobius"/>
    </source>
</evidence>
<reference evidence="3" key="1">
    <citation type="journal article" date="2019" name="Int. J. Syst. Evol. Microbiol.">
        <title>The Global Catalogue of Microorganisms (GCM) 10K type strain sequencing project: providing services to taxonomists for standard genome sequencing and annotation.</title>
        <authorList>
            <consortium name="The Broad Institute Genomics Platform"/>
            <consortium name="The Broad Institute Genome Sequencing Center for Infectious Disease"/>
            <person name="Wu L."/>
            <person name="Ma J."/>
        </authorList>
    </citation>
    <scope>NUCLEOTIDE SEQUENCE [LARGE SCALE GENOMIC DNA]</scope>
    <source>
        <strain evidence="3">CCUG 50873</strain>
    </source>
</reference>
<organism evidence="2 3">
    <name type="scientific">Williamsia deligens</name>
    <dbReference type="NCBI Taxonomy" id="321325"/>
    <lineage>
        <taxon>Bacteria</taxon>
        <taxon>Bacillati</taxon>
        <taxon>Actinomycetota</taxon>
        <taxon>Actinomycetes</taxon>
        <taxon>Mycobacteriales</taxon>
        <taxon>Nocardiaceae</taxon>
        <taxon>Williamsia</taxon>
    </lineage>
</organism>
<proteinExistence type="predicted"/>
<dbReference type="Proteomes" id="UP001597068">
    <property type="component" value="Unassembled WGS sequence"/>
</dbReference>
<evidence type="ECO:0000313" key="3">
    <source>
        <dbReference type="Proteomes" id="UP001597068"/>
    </source>
</evidence>
<protein>
    <submittedName>
        <fullName evidence="2">Uncharacterized protein</fullName>
    </submittedName>
</protein>
<feature type="transmembrane region" description="Helical" evidence="1">
    <location>
        <begin position="12"/>
        <end position="34"/>
    </location>
</feature>
<accession>A0ABW3G898</accession>
<keyword evidence="1" id="KW-0472">Membrane</keyword>
<comment type="caution">
    <text evidence="2">The sequence shown here is derived from an EMBL/GenBank/DDBJ whole genome shotgun (WGS) entry which is preliminary data.</text>
</comment>
<sequence length="81" mass="8089">MSCVDHPGHVRVPTWLVVTAVIYAATASFVLTLVCARECGMASDVAAGPGAVGVAMTAAAVVVGCLAPTALATVRHGRSPE</sequence>
<keyword evidence="1" id="KW-1133">Transmembrane helix</keyword>
<dbReference type="EMBL" id="JBHTIL010000001">
    <property type="protein sequence ID" value="MFD0926671.1"/>
    <property type="molecule type" value="Genomic_DNA"/>
</dbReference>
<name>A0ABW3G898_9NOCA</name>
<feature type="transmembrane region" description="Helical" evidence="1">
    <location>
        <begin position="46"/>
        <end position="71"/>
    </location>
</feature>
<gene>
    <name evidence="2" type="ORF">ACFQ04_13085</name>
</gene>
<keyword evidence="1" id="KW-0812">Transmembrane</keyword>
<evidence type="ECO:0000313" key="2">
    <source>
        <dbReference type="EMBL" id="MFD0926671.1"/>
    </source>
</evidence>